<keyword evidence="2" id="KW-1185">Reference proteome</keyword>
<protein>
    <submittedName>
        <fullName evidence="1">Uncharacterized protein</fullName>
    </submittedName>
</protein>
<evidence type="ECO:0000313" key="1">
    <source>
        <dbReference type="EMBL" id="MET4726173.1"/>
    </source>
</evidence>
<gene>
    <name evidence="1" type="ORF">ABIF63_010279</name>
</gene>
<proteinExistence type="predicted"/>
<name>A0ABV2SAF6_BRAJP</name>
<organism evidence="1 2">
    <name type="scientific">Bradyrhizobium japonicum</name>
    <dbReference type="NCBI Taxonomy" id="375"/>
    <lineage>
        <taxon>Bacteria</taxon>
        <taxon>Pseudomonadati</taxon>
        <taxon>Pseudomonadota</taxon>
        <taxon>Alphaproteobacteria</taxon>
        <taxon>Hyphomicrobiales</taxon>
        <taxon>Nitrobacteraceae</taxon>
        <taxon>Bradyrhizobium</taxon>
    </lineage>
</organism>
<dbReference type="Proteomes" id="UP001549291">
    <property type="component" value="Unassembled WGS sequence"/>
</dbReference>
<reference evidence="1 2" key="1">
    <citation type="submission" date="2024-06" db="EMBL/GenBank/DDBJ databases">
        <title>Genomic Encyclopedia of Type Strains, Phase V (KMG-V): Genome sequencing to study the core and pangenomes of soil and plant-associated prokaryotes.</title>
        <authorList>
            <person name="Whitman W."/>
        </authorList>
    </citation>
    <scope>NUCLEOTIDE SEQUENCE [LARGE SCALE GENOMIC DNA]</scope>
    <source>
        <strain evidence="1 2">USDA 160</strain>
    </source>
</reference>
<accession>A0ABV2SAF6</accession>
<comment type="caution">
    <text evidence="1">The sequence shown here is derived from an EMBL/GenBank/DDBJ whole genome shotgun (WGS) entry which is preliminary data.</text>
</comment>
<sequence>MQIALSLAGILVTITAASVLSSIEIKPRRRP</sequence>
<dbReference type="EMBL" id="JBEPTQ010000002">
    <property type="protein sequence ID" value="MET4726173.1"/>
    <property type="molecule type" value="Genomic_DNA"/>
</dbReference>
<evidence type="ECO:0000313" key="2">
    <source>
        <dbReference type="Proteomes" id="UP001549291"/>
    </source>
</evidence>